<feature type="region of interest" description="Disordered" evidence="8">
    <location>
        <begin position="226"/>
        <end position="279"/>
    </location>
</feature>
<comment type="similarity">
    <text evidence="2 7">Belongs to the derlin family.</text>
</comment>
<evidence type="ECO:0000256" key="4">
    <source>
        <dbReference type="ARBA" id="ARBA00022824"/>
    </source>
</evidence>
<name>A0A8J6AYF1_9EUKA</name>
<feature type="transmembrane region" description="Helical" evidence="7">
    <location>
        <begin position="66"/>
        <end position="94"/>
    </location>
</feature>
<dbReference type="GO" id="GO:0006950">
    <property type="term" value="P:response to stress"/>
    <property type="evidence" value="ECO:0007669"/>
    <property type="project" value="UniProtKB-ARBA"/>
</dbReference>
<evidence type="ECO:0000256" key="7">
    <source>
        <dbReference type="RuleBase" id="RU363059"/>
    </source>
</evidence>
<dbReference type="PANTHER" id="PTHR11009">
    <property type="entry name" value="DER1-LIKE PROTEIN, DERLIN"/>
    <property type="match status" value="1"/>
</dbReference>
<organism evidence="9 10">
    <name type="scientific">Carpediemonas membranifera</name>
    <dbReference type="NCBI Taxonomy" id="201153"/>
    <lineage>
        <taxon>Eukaryota</taxon>
        <taxon>Metamonada</taxon>
        <taxon>Carpediemonas-like organisms</taxon>
        <taxon>Carpediemonas</taxon>
    </lineage>
</organism>
<evidence type="ECO:0000256" key="1">
    <source>
        <dbReference type="ARBA" id="ARBA00004477"/>
    </source>
</evidence>
<evidence type="ECO:0000256" key="3">
    <source>
        <dbReference type="ARBA" id="ARBA00022692"/>
    </source>
</evidence>
<keyword evidence="6 7" id="KW-0472">Membrane</keyword>
<dbReference type="InterPro" id="IPR007599">
    <property type="entry name" value="DER1"/>
</dbReference>
<dbReference type="GO" id="GO:0005789">
    <property type="term" value="C:endoplasmic reticulum membrane"/>
    <property type="evidence" value="ECO:0007669"/>
    <property type="project" value="UniProtKB-SubCell"/>
</dbReference>
<keyword evidence="3 7" id="KW-0812">Transmembrane</keyword>
<evidence type="ECO:0000256" key="2">
    <source>
        <dbReference type="ARBA" id="ARBA00008917"/>
    </source>
</evidence>
<dbReference type="EMBL" id="JAHDYR010000066">
    <property type="protein sequence ID" value="KAG9390304.1"/>
    <property type="molecule type" value="Genomic_DNA"/>
</dbReference>
<proteinExistence type="inferred from homology"/>
<comment type="caution">
    <text evidence="9">The sequence shown here is derived from an EMBL/GenBank/DDBJ whole genome shotgun (WGS) entry which is preliminary data.</text>
</comment>
<keyword evidence="10" id="KW-1185">Reference proteome</keyword>
<evidence type="ECO:0000313" key="10">
    <source>
        <dbReference type="Proteomes" id="UP000717585"/>
    </source>
</evidence>
<dbReference type="SUPFAM" id="SSF144091">
    <property type="entry name" value="Rhomboid-like"/>
    <property type="match status" value="1"/>
</dbReference>
<accession>A0A8J6AYF1</accession>
<comment type="function">
    <text evidence="7">May be involved in the degradation of misfolded endoplasmic reticulum (ER) luminal proteins.</text>
</comment>
<dbReference type="Pfam" id="PF04511">
    <property type="entry name" value="DER1"/>
    <property type="match status" value="1"/>
</dbReference>
<evidence type="ECO:0000313" key="9">
    <source>
        <dbReference type="EMBL" id="KAG9390304.1"/>
    </source>
</evidence>
<feature type="transmembrane region" description="Helical" evidence="7">
    <location>
        <begin position="176"/>
        <end position="196"/>
    </location>
</feature>
<reference evidence="9" key="1">
    <citation type="submission" date="2021-05" db="EMBL/GenBank/DDBJ databases">
        <title>A free-living protist that lacks canonical eukaryotic 1 DNA replication and segregation systems.</title>
        <authorList>
            <person name="Salas-Leiva D.E."/>
            <person name="Tromer E.C."/>
            <person name="Curtis B.A."/>
            <person name="Jerlstrom-Hultqvist J."/>
            <person name="Kolisko M."/>
            <person name="Yi Z."/>
            <person name="Salas-Leiva J.S."/>
            <person name="Gallot-Lavallee L."/>
            <person name="Kops G.J.P.L."/>
            <person name="Archibald J.M."/>
            <person name="Simpson A.G.B."/>
            <person name="Roger A.J."/>
        </authorList>
    </citation>
    <scope>NUCLEOTIDE SEQUENCE</scope>
    <source>
        <strain evidence="9">BICM</strain>
    </source>
</reference>
<sequence length="279" mass="31257">MNRQQVPAADSIPSQVIKKYLEIPRFTRSFITISLVMSVLIRMGVVSTDQLYYHPLYLKELQLYRLLTGPFFLGSLGISVVMNLFMILGFCSRLEQAKYTNRTGDLILAVAIAVLCFAAGGAVPLLYTQLMADQVSLFLVFLFSRQCPDVTMSLMGTIRYPGRMAPWVFLGLNFLMGQRIAPGLFAIAVAAAYHYVDEGYPVRFGSNPLEAVRRRLGLRRMATRSAQRRQAWTSRDYGRAPPQQRVQPFPDVPSTRPQRPASGAWAGRGRVVGRSTPDQ</sequence>
<gene>
    <name evidence="9" type="ORF">J8273_8344</name>
</gene>
<comment type="subcellular location">
    <subcellularLocation>
        <location evidence="1 7">Endoplasmic reticulum membrane</location>
        <topology evidence="1 7">Multi-pass membrane protein</topology>
    </subcellularLocation>
</comment>
<evidence type="ECO:0000256" key="6">
    <source>
        <dbReference type="ARBA" id="ARBA00023136"/>
    </source>
</evidence>
<dbReference type="InterPro" id="IPR035952">
    <property type="entry name" value="Rhomboid-like_sf"/>
</dbReference>
<evidence type="ECO:0000256" key="8">
    <source>
        <dbReference type="SAM" id="MobiDB-lite"/>
    </source>
</evidence>
<dbReference type="OrthoDB" id="1716531at2759"/>
<feature type="compositionally biased region" description="Low complexity" evidence="8">
    <location>
        <begin position="267"/>
        <end position="279"/>
    </location>
</feature>
<feature type="transmembrane region" description="Helical" evidence="7">
    <location>
        <begin position="106"/>
        <end position="127"/>
    </location>
</feature>
<dbReference type="AlphaFoldDB" id="A0A8J6AYF1"/>
<protein>
    <recommendedName>
        <fullName evidence="7">Derlin</fullName>
    </recommendedName>
</protein>
<keyword evidence="5 7" id="KW-1133">Transmembrane helix</keyword>
<feature type="transmembrane region" description="Helical" evidence="7">
    <location>
        <begin position="26"/>
        <end position="46"/>
    </location>
</feature>
<keyword evidence="4 7" id="KW-0256">Endoplasmic reticulum</keyword>
<dbReference type="Proteomes" id="UP000717585">
    <property type="component" value="Unassembled WGS sequence"/>
</dbReference>
<evidence type="ECO:0000256" key="5">
    <source>
        <dbReference type="ARBA" id="ARBA00022989"/>
    </source>
</evidence>